<dbReference type="SUPFAM" id="SSF53474">
    <property type="entry name" value="alpha/beta-Hydrolases"/>
    <property type="match status" value="1"/>
</dbReference>
<dbReference type="InterPro" id="IPR000073">
    <property type="entry name" value="AB_hydrolase_1"/>
</dbReference>
<evidence type="ECO:0000313" key="2">
    <source>
        <dbReference type="EMBL" id="KAJ5404433.1"/>
    </source>
</evidence>
<dbReference type="GO" id="GO:0047372">
    <property type="term" value="F:monoacylglycerol lipase activity"/>
    <property type="evidence" value="ECO:0007669"/>
    <property type="project" value="TreeGrafter"/>
</dbReference>
<dbReference type="InterPro" id="IPR050266">
    <property type="entry name" value="AB_hydrolase_sf"/>
</dbReference>
<gene>
    <name evidence="2" type="ORF">N7509_004304</name>
</gene>
<protein>
    <recommendedName>
        <fullName evidence="1">AB hydrolase-1 domain-containing protein</fullName>
    </recommendedName>
</protein>
<reference evidence="2" key="2">
    <citation type="journal article" date="2023" name="IMA Fungus">
        <title>Comparative genomic study of the Penicillium genus elucidates a diverse pangenome and 15 lateral gene transfer events.</title>
        <authorList>
            <person name="Petersen C."/>
            <person name="Sorensen T."/>
            <person name="Nielsen M.R."/>
            <person name="Sondergaard T.E."/>
            <person name="Sorensen J.L."/>
            <person name="Fitzpatrick D.A."/>
            <person name="Frisvad J.C."/>
            <person name="Nielsen K.L."/>
        </authorList>
    </citation>
    <scope>NUCLEOTIDE SEQUENCE</scope>
    <source>
        <strain evidence="2">IBT 29677</strain>
    </source>
</reference>
<dbReference type="Pfam" id="PF00561">
    <property type="entry name" value="Abhydrolase_1"/>
    <property type="match status" value="1"/>
</dbReference>
<dbReference type="GeneID" id="81367921"/>
<dbReference type="GO" id="GO:0017000">
    <property type="term" value="P:antibiotic biosynthetic process"/>
    <property type="evidence" value="ECO:0007669"/>
    <property type="project" value="UniProtKB-ARBA"/>
</dbReference>
<feature type="domain" description="AB hydrolase-1" evidence="1">
    <location>
        <begin position="34"/>
        <end position="151"/>
    </location>
</feature>
<name>A0A9W9W6N1_9EURO</name>
<dbReference type="OrthoDB" id="284184at2759"/>
<dbReference type="PANTHER" id="PTHR43798:SF33">
    <property type="entry name" value="HYDROLASE, PUTATIVE (AFU_ORTHOLOGUE AFUA_2G14860)-RELATED"/>
    <property type="match status" value="1"/>
</dbReference>
<evidence type="ECO:0000313" key="3">
    <source>
        <dbReference type="Proteomes" id="UP001147747"/>
    </source>
</evidence>
<dbReference type="InterPro" id="IPR029058">
    <property type="entry name" value="AB_hydrolase_fold"/>
</dbReference>
<evidence type="ECO:0000259" key="1">
    <source>
        <dbReference type="Pfam" id="PF00561"/>
    </source>
</evidence>
<reference evidence="2" key="1">
    <citation type="submission" date="2022-12" db="EMBL/GenBank/DDBJ databases">
        <authorList>
            <person name="Petersen C."/>
        </authorList>
    </citation>
    <scope>NUCLEOTIDE SEQUENCE</scope>
    <source>
        <strain evidence="2">IBT 29677</strain>
    </source>
</reference>
<dbReference type="EMBL" id="JAPZBU010000005">
    <property type="protein sequence ID" value="KAJ5404433.1"/>
    <property type="molecule type" value="Genomic_DNA"/>
</dbReference>
<dbReference type="Gene3D" id="3.40.50.1820">
    <property type="entry name" value="alpha/beta hydrolase"/>
    <property type="match status" value="1"/>
</dbReference>
<accession>A0A9W9W6N1</accession>
<proteinExistence type="predicted"/>
<dbReference type="PRINTS" id="PR00412">
    <property type="entry name" value="EPOXHYDRLASE"/>
</dbReference>
<keyword evidence="3" id="KW-1185">Reference proteome</keyword>
<dbReference type="InterPro" id="IPR000639">
    <property type="entry name" value="Epox_hydrolase-like"/>
</dbReference>
<sequence>MAAIAFPKHAKTLNLSTNHTYSYILIPPRTPTKPTILFLHGFPSSSYDWRHQVSFFAATGHGVLVPDLLGYGGTSKPSSATEYRAKGMAAEIIEILDHEGMLDGVHAVSHDMGSILLSRLVNYFPDRLLSATFLVVSYSKPGERFDLEAVNDMTKHLLGKEKFGYIGFFVGDCAGRLLDEYSDSFFTLFYPKDPNIWNDHMGPYGAMEAWLRADRRAELAPYITEEERSVHQQIMIGYHTSALNWYKVLAENFNLQDELEAGLSVKIPCPTLMVLPPALAGQFAESPTESSEIADDLTIKSVSTPGHWVQIEARDEVNSMLLDFFERVDSGVLVGASTA</sequence>
<dbReference type="GO" id="GO:0016020">
    <property type="term" value="C:membrane"/>
    <property type="evidence" value="ECO:0007669"/>
    <property type="project" value="TreeGrafter"/>
</dbReference>
<dbReference type="AlphaFoldDB" id="A0A9W9W6N1"/>
<dbReference type="GO" id="GO:0046464">
    <property type="term" value="P:acylglycerol catabolic process"/>
    <property type="evidence" value="ECO:0007669"/>
    <property type="project" value="TreeGrafter"/>
</dbReference>
<organism evidence="2 3">
    <name type="scientific">Penicillium cosmopolitanum</name>
    <dbReference type="NCBI Taxonomy" id="1131564"/>
    <lineage>
        <taxon>Eukaryota</taxon>
        <taxon>Fungi</taxon>
        <taxon>Dikarya</taxon>
        <taxon>Ascomycota</taxon>
        <taxon>Pezizomycotina</taxon>
        <taxon>Eurotiomycetes</taxon>
        <taxon>Eurotiomycetidae</taxon>
        <taxon>Eurotiales</taxon>
        <taxon>Aspergillaceae</taxon>
        <taxon>Penicillium</taxon>
    </lineage>
</organism>
<dbReference type="RefSeq" id="XP_056491675.1">
    <property type="nucleotide sequence ID" value="XM_056628941.1"/>
</dbReference>
<dbReference type="PANTHER" id="PTHR43798">
    <property type="entry name" value="MONOACYLGLYCEROL LIPASE"/>
    <property type="match status" value="1"/>
</dbReference>
<dbReference type="Proteomes" id="UP001147747">
    <property type="component" value="Unassembled WGS sequence"/>
</dbReference>
<dbReference type="GO" id="GO:0072330">
    <property type="term" value="P:monocarboxylic acid biosynthetic process"/>
    <property type="evidence" value="ECO:0007669"/>
    <property type="project" value="UniProtKB-ARBA"/>
</dbReference>
<comment type="caution">
    <text evidence="2">The sequence shown here is derived from an EMBL/GenBank/DDBJ whole genome shotgun (WGS) entry which is preliminary data.</text>
</comment>